<sequence length="219" mass="24910">MFYPLRAWYHNRYRPLALSTSPLSIFPSDILHEILSHLPTSSAVAFSISCMHFKRLLGNTYIPKLSKSPTEKISLLHLLEKELANHIVCEVCKKLHNLKDAAHFLLTHGRSPLETPLCIWDETLNEFHSSHIRYRPGLIFSTTLIKMARKPHLLDNTHKDGSEAIRARCSVSPDPGSHELRPRSVFTFWYSAAGEGEILFLGPGCRWAFHHVFCVGVDS</sequence>
<comment type="caution">
    <text evidence="2">The sequence shown here is derived from an EMBL/GenBank/DDBJ whole genome shotgun (WGS) entry which is preliminary data.</text>
</comment>
<dbReference type="PROSITE" id="PS50181">
    <property type="entry name" value="FBOX"/>
    <property type="match status" value="1"/>
</dbReference>
<dbReference type="OrthoDB" id="3766406at2759"/>
<dbReference type="SUPFAM" id="SSF81383">
    <property type="entry name" value="F-box domain"/>
    <property type="match status" value="1"/>
</dbReference>
<name>A0A9N9LJ44_9HELO</name>
<reference evidence="2" key="1">
    <citation type="submission" date="2021-07" db="EMBL/GenBank/DDBJ databases">
        <authorList>
            <person name="Durling M."/>
        </authorList>
    </citation>
    <scope>NUCLEOTIDE SEQUENCE</scope>
</reference>
<dbReference type="AlphaFoldDB" id="A0A9N9LJ44"/>
<dbReference type="Proteomes" id="UP000701801">
    <property type="component" value="Unassembled WGS sequence"/>
</dbReference>
<evidence type="ECO:0000313" key="2">
    <source>
        <dbReference type="EMBL" id="CAG8974948.1"/>
    </source>
</evidence>
<organism evidence="2 3">
    <name type="scientific">Hymenoscyphus albidus</name>
    <dbReference type="NCBI Taxonomy" id="595503"/>
    <lineage>
        <taxon>Eukaryota</taxon>
        <taxon>Fungi</taxon>
        <taxon>Dikarya</taxon>
        <taxon>Ascomycota</taxon>
        <taxon>Pezizomycotina</taxon>
        <taxon>Leotiomycetes</taxon>
        <taxon>Helotiales</taxon>
        <taxon>Helotiaceae</taxon>
        <taxon>Hymenoscyphus</taxon>
    </lineage>
</organism>
<evidence type="ECO:0000259" key="1">
    <source>
        <dbReference type="PROSITE" id="PS50181"/>
    </source>
</evidence>
<dbReference type="EMBL" id="CAJVRM010000118">
    <property type="protein sequence ID" value="CAG8974948.1"/>
    <property type="molecule type" value="Genomic_DNA"/>
</dbReference>
<keyword evidence="3" id="KW-1185">Reference proteome</keyword>
<evidence type="ECO:0000313" key="3">
    <source>
        <dbReference type="Proteomes" id="UP000701801"/>
    </source>
</evidence>
<dbReference type="InterPro" id="IPR001810">
    <property type="entry name" value="F-box_dom"/>
</dbReference>
<feature type="domain" description="F-box" evidence="1">
    <location>
        <begin position="20"/>
        <end position="65"/>
    </location>
</feature>
<protein>
    <recommendedName>
        <fullName evidence="1">F-box domain-containing protein</fullName>
    </recommendedName>
</protein>
<gene>
    <name evidence="2" type="ORF">HYALB_00007625</name>
</gene>
<proteinExistence type="predicted"/>
<accession>A0A9N9LJ44</accession>
<dbReference type="InterPro" id="IPR036047">
    <property type="entry name" value="F-box-like_dom_sf"/>
</dbReference>
<dbReference type="Pfam" id="PF00646">
    <property type="entry name" value="F-box"/>
    <property type="match status" value="1"/>
</dbReference>